<dbReference type="InterPro" id="IPR027417">
    <property type="entry name" value="P-loop_NTPase"/>
</dbReference>
<dbReference type="GO" id="GO:0003724">
    <property type="term" value="F:RNA helicase activity"/>
    <property type="evidence" value="ECO:0007669"/>
    <property type="project" value="UniProtKB-EC"/>
</dbReference>
<dbReference type="GO" id="GO:0010468">
    <property type="term" value="P:regulation of gene expression"/>
    <property type="evidence" value="ECO:0007669"/>
    <property type="project" value="UniProtKB-ARBA"/>
</dbReference>
<protein>
    <recommendedName>
        <fullName evidence="3">RNA helicase</fullName>
        <ecNumber evidence="3">3.6.4.13</ecNumber>
    </recommendedName>
</protein>
<proteinExistence type="predicted"/>
<name>A0A7R9HDA2_TIMPO</name>
<evidence type="ECO:0000256" key="12">
    <source>
        <dbReference type="SAM" id="MobiDB-lite"/>
    </source>
</evidence>
<evidence type="ECO:0000256" key="4">
    <source>
        <dbReference type="ARBA" id="ARBA00022490"/>
    </source>
</evidence>
<sequence length="456" mass="51330">MSHPTVHSATHTRQLSSLGVKLSTNSLVIVVAVPRGKKLQEHIIIGTPGKVVDWGVKFRFLDLGKITVFVLDEADVMIATQGHQDQSFRIHKLLPRNCQMMFFSATYENDVMEFAEAIVSSPVIIRLKREEESLNNIKQYYVMCRNQDEKYSAIANIYGVVSIGQAIIFCHTRKTASWLAEKMSQDGHAVALLSGELTVEQRISVLDRFREGKERVLITTNVLSRGIDVEQVTIVVNYDLPIDLHRQPDCETYLHRIGRTGRFGKSGIAINLVDGSESVSILKEIEKHFGELLQLHRGHEVSPGYKLTRGHEVSPGYKLIRGHEVSPGYKLTREHEVSPGYKITREHEVSPGYKITRGHEVSPGYKLTRGHEVSQGKKIHLLDAEDADEIEKLENKIQLNGGVTLRSYREPASQEGCEAQGIPPGPEGPYNNESNRRLLGIRHLQNGVCRKWQQKP</sequence>
<dbReference type="InterPro" id="IPR011545">
    <property type="entry name" value="DEAD/DEAH_box_helicase_dom"/>
</dbReference>
<evidence type="ECO:0000256" key="11">
    <source>
        <dbReference type="ARBA" id="ARBA00047984"/>
    </source>
</evidence>
<dbReference type="PROSITE" id="PS51194">
    <property type="entry name" value="HELICASE_CTER"/>
    <property type="match status" value="1"/>
</dbReference>
<dbReference type="EMBL" id="OD015340">
    <property type="protein sequence ID" value="CAD7417939.1"/>
    <property type="molecule type" value="Genomic_DNA"/>
</dbReference>
<evidence type="ECO:0000256" key="2">
    <source>
        <dbReference type="ARBA" id="ARBA00004496"/>
    </source>
</evidence>
<dbReference type="InterPro" id="IPR001650">
    <property type="entry name" value="Helicase_C-like"/>
</dbReference>
<dbReference type="Gene3D" id="3.40.50.300">
    <property type="entry name" value="P-loop containing nucleotide triphosphate hydrolases"/>
    <property type="match status" value="2"/>
</dbReference>
<evidence type="ECO:0000256" key="6">
    <source>
        <dbReference type="ARBA" id="ARBA00022801"/>
    </source>
</evidence>
<dbReference type="AlphaFoldDB" id="A0A7R9HDA2"/>
<keyword evidence="9" id="KW-0694">RNA-binding</keyword>
<evidence type="ECO:0000256" key="3">
    <source>
        <dbReference type="ARBA" id="ARBA00012552"/>
    </source>
</evidence>
<feature type="domain" description="Helicase C-terminal" evidence="14">
    <location>
        <begin position="136"/>
        <end position="309"/>
    </location>
</feature>
<dbReference type="EC" id="3.6.4.13" evidence="3"/>
<feature type="domain" description="Helicase ATP-binding" evidence="13">
    <location>
        <begin position="1"/>
        <end position="125"/>
    </location>
</feature>
<feature type="region of interest" description="Disordered" evidence="12">
    <location>
        <begin position="410"/>
        <end position="434"/>
    </location>
</feature>
<comment type="subcellular location">
    <subcellularLocation>
        <location evidence="2">Cytoplasm</location>
    </subcellularLocation>
    <subcellularLocation>
        <location evidence="1">Nucleus</location>
    </subcellularLocation>
</comment>
<dbReference type="Pfam" id="PF00271">
    <property type="entry name" value="Helicase_C"/>
    <property type="match status" value="1"/>
</dbReference>
<keyword evidence="5" id="KW-0547">Nucleotide-binding</keyword>
<keyword evidence="10" id="KW-0539">Nucleus</keyword>
<dbReference type="SMART" id="SM00490">
    <property type="entry name" value="HELICc"/>
    <property type="match status" value="1"/>
</dbReference>
<dbReference type="Pfam" id="PF00270">
    <property type="entry name" value="DEAD"/>
    <property type="match status" value="1"/>
</dbReference>
<dbReference type="FunFam" id="3.40.50.300:FF:000318">
    <property type="entry name" value="ATP-dependent RNA helicase DDX19B"/>
    <property type="match status" value="1"/>
</dbReference>
<evidence type="ECO:0000256" key="7">
    <source>
        <dbReference type="ARBA" id="ARBA00022806"/>
    </source>
</evidence>
<evidence type="ECO:0000259" key="14">
    <source>
        <dbReference type="PROSITE" id="PS51194"/>
    </source>
</evidence>
<dbReference type="PROSITE" id="PS51192">
    <property type="entry name" value="HELICASE_ATP_BIND_1"/>
    <property type="match status" value="1"/>
</dbReference>
<dbReference type="GO" id="GO:0003723">
    <property type="term" value="F:RNA binding"/>
    <property type="evidence" value="ECO:0007669"/>
    <property type="project" value="UniProtKB-KW"/>
</dbReference>
<reference evidence="15" key="1">
    <citation type="submission" date="2020-11" db="EMBL/GenBank/DDBJ databases">
        <authorList>
            <person name="Tran Van P."/>
        </authorList>
    </citation>
    <scope>NUCLEOTIDE SEQUENCE</scope>
</reference>
<evidence type="ECO:0000313" key="15">
    <source>
        <dbReference type="EMBL" id="CAD7417939.1"/>
    </source>
</evidence>
<evidence type="ECO:0000259" key="13">
    <source>
        <dbReference type="PROSITE" id="PS51192"/>
    </source>
</evidence>
<keyword evidence="8" id="KW-0067">ATP-binding</keyword>
<keyword evidence="4" id="KW-0963">Cytoplasm</keyword>
<evidence type="ECO:0000256" key="8">
    <source>
        <dbReference type="ARBA" id="ARBA00022840"/>
    </source>
</evidence>
<dbReference type="InterPro" id="IPR014001">
    <property type="entry name" value="Helicase_ATP-bd"/>
</dbReference>
<evidence type="ECO:0000256" key="10">
    <source>
        <dbReference type="ARBA" id="ARBA00023242"/>
    </source>
</evidence>
<evidence type="ECO:0000256" key="5">
    <source>
        <dbReference type="ARBA" id="ARBA00022741"/>
    </source>
</evidence>
<dbReference type="GO" id="GO:0005634">
    <property type="term" value="C:nucleus"/>
    <property type="evidence" value="ECO:0007669"/>
    <property type="project" value="UniProtKB-SubCell"/>
</dbReference>
<gene>
    <name evidence="15" type="ORF">TPSB3V08_LOCUS12128</name>
</gene>
<comment type="catalytic activity">
    <reaction evidence="11">
        <text>ATP + H2O = ADP + phosphate + H(+)</text>
        <dbReference type="Rhea" id="RHEA:13065"/>
        <dbReference type="ChEBI" id="CHEBI:15377"/>
        <dbReference type="ChEBI" id="CHEBI:15378"/>
        <dbReference type="ChEBI" id="CHEBI:30616"/>
        <dbReference type="ChEBI" id="CHEBI:43474"/>
        <dbReference type="ChEBI" id="CHEBI:456216"/>
        <dbReference type="EC" id="3.6.4.13"/>
    </reaction>
</comment>
<dbReference type="CDD" id="cd18787">
    <property type="entry name" value="SF2_C_DEAD"/>
    <property type="match status" value="1"/>
</dbReference>
<evidence type="ECO:0000256" key="9">
    <source>
        <dbReference type="ARBA" id="ARBA00022884"/>
    </source>
</evidence>
<evidence type="ECO:0000256" key="1">
    <source>
        <dbReference type="ARBA" id="ARBA00004123"/>
    </source>
</evidence>
<dbReference type="GO" id="GO:0016787">
    <property type="term" value="F:hydrolase activity"/>
    <property type="evidence" value="ECO:0007669"/>
    <property type="project" value="UniProtKB-KW"/>
</dbReference>
<accession>A0A7R9HDA2</accession>
<organism evidence="15">
    <name type="scientific">Timema poppense</name>
    <name type="common">Walking stick</name>
    <dbReference type="NCBI Taxonomy" id="170557"/>
    <lineage>
        <taxon>Eukaryota</taxon>
        <taxon>Metazoa</taxon>
        <taxon>Ecdysozoa</taxon>
        <taxon>Arthropoda</taxon>
        <taxon>Hexapoda</taxon>
        <taxon>Insecta</taxon>
        <taxon>Pterygota</taxon>
        <taxon>Neoptera</taxon>
        <taxon>Polyneoptera</taxon>
        <taxon>Phasmatodea</taxon>
        <taxon>Timematodea</taxon>
        <taxon>Timematoidea</taxon>
        <taxon>Timematidae</taxon>
        <taxon>Timema</taxon>
    </lineage>
</organism>
<dbReference type="GO" id="GO:0005737">
    <property type="term" value="C:cytoplasm"/>
    <property type="evidence" value="ECO:0007669"/>
    <property type="project" value="UniProtKB-SubCell"/>
</dbReference>
<dbReference type="GO" id="GO:0005524">
    <property type="term" value="F:ATP binding"/>
    <property type="evidence" value="ECO:0007669"/>
    <property type="project" value="UniProtKB-KW"/>
</dbReference>
<dbReference type="PANTHER" id="PTHR47958">
    <property type="entry name" value="ATP-DEPENDENT RNA HELICASE DBP3"/>
    <property type="match status" value="1"/>
</dbReference>
<keyword evidence="7" id="KW-0347">Helicase</keyword>
<dbReference type="SUPFAM" id="SSF52540">
    <property type="entry name" value="P-loop containing nucleoside triphosphate hydrolases"/>
    <property type="match status" value="1"/>
</dbReference>
<keyword evidence="6" id="KW-0378">Hydrolase</keyword>